<evidence type="ECO:0000313" key="1">
    <source>
        <dbReference type="EMBL" id="KAI5648518.1"/>
    </source>
</evidence>
<organism evidence="1 2">
    <name type="scientific">Catharanthus roseus</name>
    <name type="common">Madagascar periwinkle</name>
    <name type="synonym">Vinca rosea</name>
    <dbReference type="NCBI Taxonomy" id="4058"/>
    <lineage>
        <taxon>Eukaryota</taxon>
        <taxon>Viridiplantae</taxon>
        <taxon>Streptophyta</taxon>
        <taxon>Embryophyta</taxon>
        <taxon>Tracheophyta</taxon>
        <taxon>Spermatophyta</taxon>
        <taxon>Magnoliopsida</taxon>
        <taxon>eudicotyledons</taxon>
        <taxon>Gunneridae</taxon>
        <taxon>Pentapetalae</taxon>
        <taxon>asterids</taxon>
        <taxon>lamiids</taxon>
        <taxon>Gentianales</taxon>
        <taxon>Apocynaceae</taxon>
        <taxon>Rauvolfioideae</taxon>
        <taxon>Vinceae</taxon>
        <taxon>Catharanthinae</taxon>
        <taxon>Catharanthus</taxon>
    </lineage>
</organism>
<dbReference type="EMBL" id="CM044708">
    <property type="protein sequence ID" value="KAI5648518.1"/>
    <property type="molecule type" value="Genomic_DNA"/>
</dbReference>
<reference evidence="2" key="1">
    <citation type="journal article" date="2023" name="Nat. Plants">
        <title>Single-cell RNA sequencing provides a high-resolution roadmap for understanding the multicellular compartmentation of specialized metabolism.</title>
        <authorList>
            <person name="Sun S."/>
            <person name="Shen X."/>
            <person name="Li Y."/>
            <person name="Li Y."/>
            <person name="Wang S."/>
            <person name="Li R."/>
            <person name="Zhang H."/>
            <person name="Shen G."/>
            <person name="Guo B."/>
            <person name="Wei J."/>
            <person name="Xu J."/>
            <person name="St-Pierre B."/>
            <person name="Chen S."/>
            <person name="Sun C."/>
        </authorList>
    </citation>
    <scope>NUCLEOTIDE SEQUENCE [LARGE SCALE GENOMIC DNA]</scope>
</reference>
<comment type="caution">
    <text evidence="1">The sequence shown here is derived from an EMBL/GenBank/DDBJ whole genome shotgun (WGS) entry which is preliminary data.</text>
</comment>
<keyword evidence="2" id="KW-1185">Reference proteome</keyword>
<name>A0ACB9ZNA4_CATRO</name>
<accession>A0ACB9ZNA4</accession>
<proteinExistence type="predicted"/>
<sequence length="316" mass="34213">MNIGLIASAVGIATKNALSFNHFHLEFLRPQLTSPSSLCFFAGQKNGHCASNLDLKREVINVSTGKLRAVMGDSGGGAVLQDAGATALVVAGAYGFVSTFDYLTQRNLIQQSLSRKMVHILSGLLFMASWPIFSTSTGARYFASLVPLVNCARLLVYGLSLATDQGLIKSVTREGKPEELLRGPLYYVLILILSALAFWRDSPVGVISVSMMCGGDGIADIMGRRFGSLKLPYNHQKSWAGSISMFFCGFSISIGMLYYFSSLGYFQLEWNWTIQRVALVALVATLVESLPTNGIVDDNISVPLASMVISILCFGY</sequence>
<evidence type="ECO:0000313" key="2">
    <source>
        <dbReference type="Proteomes" id="UP001060085"/>
    </source>
</evidence>
<gene>
    <name evidence="1" type="ORF">M9H77_34523</name>
</gene>
<protein>
    <submittedName>
        <fullName evidence="1">Uncharacterized protein</fullName>
    </submittedName>
</protein>
<dbReference type="Proteomes" id="UP001060085">
    <property type="component" value="Linkage Group LG08"/>
</dbReference>